<reference evidence="2" key="1">
    <citation type="submission" date="2020-05" db="EMBL/GenBank/DDBJ databases">
        <authorList>
            <person name="Chiriac C."/>
            <person name="Salcher M."/>
            <person name="Ghai R."/>
            <person name="Kavagutti S V."/>
        </authorList>
    </citation>
    <scope>NUCLEOTIDE SEQUENCE</scope>
</reference>
<dbReference type="AlphaFoldDB" id="A0A6J6ECL6"/>
<protein>
    <submittedName>
        <fullName evidence="2">Unannotated protein</fullName>
    </submittedName>
</protein>
<dbReference type="PANTHER" id="PTHR46438">
    <property type="entry name" value="ALPHA/BETA-HYDROLASES SUPERFAMILY PROTEIN"/>
    <property type="match status" value="1"/>
</dbReference>
<organism evidence="2">
    <name type="scientific">freshwater metagenome</name>
    <dbReference type="NCBI Taxonomy" id="449393"/>
    <lineage>
        <taxon>unclassified sequences</taxon>
        <taxon>metagenomes</taxon>
        <taxon>ecological metagenomes</taxon>
    </lineage>
</organism>
<accession>A0A6J6ECL6</accession>
<proteinExistence type="predicted"/>
<dbReference type="SUPFAM" id="SSF53474">
    <property type="entry name" value="alpha/beta-Hydrolases"/>
    <property type="match status" value="1"/>
</dbReference>
<evidence type="ECO:0000259" key="1">
    <source>
        <dbReference type="Pfam" id="PF12697"/>
    </source>
</evidence>
<dbReference type="InterPro" id="IPR000073">
    <property type="entry name" value="AB_hydrolase_1"/>
</dbReference>
<feature type="domain" description="AB hydrolase-1" evidence="1">
    <location>
        <begin position="71"/>
        <end position="294"/>
    </location>
</feature>
<name>A0A6J6ECL6_9ZZZZ</name>
<gene>
    <name evidence="2" type="ORF">UFOPK1683_00836</name>
</gene>
<evidence type="ECO:0000313" key="2">
    <source>
        <dbReference type="EMBL" id="CAB4573857.1"/>
    </source>
</evidence>
<dbReference type="Pfam" id="PF12697">
    <property type="entry name" value="Abhydrolase_6"/>
    <property type="match status" value="1"/>
</dbReference>
<dbReference type="EMBL" id="CAEZTL010000090">
    <property type="protein sequence ID" value="CAB4573857.1"/>
    <property type="molecule type" value="Genomic_DNA"/>
</dbReference>
<dbReference type="InterPro" id="IPR029058">
    <property type="entry name" value="AB_hydrolase_fold"/>
</dbReference>
<dbReference type="Gene3D" id="3.40.50.1820">
    <property type="entry name" value="alpha/beta hydrolase"/>
    <property type="match status" value="1"/>
</dbReference>
<sequence>MRSFISSLGARIDTWNGAKKMEQYRNGWPAKATPNVRFHRTPIVQYRYLDEGNGPTIIFTVDPPMTIEVYGPLVEAFSKQFRVVVVELPAMGFSATLSGYSFGFNETNDDLASFIRAVCGEGSIFAFSCAASLAAIDIAHRMPELASHLCLIQAGGTEAFAIWKAARDPKGILAKPIIGQLTMKRMAPRRMPQWYGLSVGRREQVEHFCSCAERSFAHGAMWSLASAYQLYLDQRQELPQPPQPMLSIWGSADRSHPASNAHSLARLYSDVHSVTFDHLGHTPELEEPALVLDAITNFVDRS</sequence>